<feature type="binding site" description="axial binding residue" evidence="5">
    <location>
        <position position="320"/>
    </location>
    <ligand>
        <name>heme b</name>
        <dbReference type="ChEBI" id="CHEBI:60344"/>
    </ligand>
    <ligandPart>
        <name>Fe</name>
        <dbReference type="ChEBI" id="CHEBI:18248"/>
    </ligandPart>
</feature>
<evidence type="ECO:0000313" key="8">
    <source>
        <dbReference type="Proteomes" id="UP001153709"/>
    </source>
</evidence>
<keyword evidence="5" id="KW-0408">Iron</keyword>
<dbReference type="PRINTS" id="PR00457">
    <property type="entry name" value="ANPEROXIDASE"/>
</dbReference>
<dbReference type="OrthoDB" id="823504at2759"/>
<dbReference type="PANTHER" id="PTHR11475">
    <property type="entry name" value="OXIDASE/PEROXIDASE"/>
    <property type="match status" value="1"/>
</dbReference>
<evidence type="ECO:0000256" key="4">
    <source>
        <dbReference type="ARBA" id="ARBA00023180"/>
    </source>
</evidence>
<keyword evidence="3" id="KW-0560">Oxidoreductase</keyword>
<dbReference type="Gene3D" id="1.10.640.10">
    <property type="entry name" value="Haem peroxidase domain superfamily, animal type"/>
    <property type="match status" value="1"/>
</dbReference>
<dbReference type="EMBL" id="OU898276">
    <property type="protein sequence ID" value="CAG9827648.1"/>
    <property type="molecule type" value="Genomic_DNA"/>
</dbReference>
<keyword evidence="5" id="KW-0349">Heme</keyword>
<evidence type="ECO:0000256" key="6">
    <source>
        <dbReference type="SAM" id="SignalP"/>
    </source>
</evidence>
<feature type="chain" id="PRO_5040147488" evidence="6">
    <location>
        <begin position="26"/>
        <end position="332"/>
    </location>
</feature>
<dbReference type="SUPFAM" id="SSF48113">
    <property type="entry name" value="Heme-dependent peroxidases"/>
    <property type="match status" value="1"/>
</dbReference>
<evidence type="ECO:0000256" key="1">
    <source>
        <dbReference type="ARBA" id="ARBA00004613"/>
    </source>
</evidence>
<organism evidence="7 8">
    <name type="scientific">Diabrotica balteata</name>
    <name type="common">Banded cucumber beetle</name>
    <dbReference type="NCBI Taxonomy" id="107213"/>
    <lineage>
        <taxon>Eukaryota</taxon>
        <taxon>Metazoa</taxon>
        <taxon>Ecdysozoa</taxon>
        <taxon>Arthropoda</taxon>
        <taxon>Hexapoda</taxon>
        <taxon>Insecta</taxon>
        <taxon>Pterygota</taxon>
        <taxon>Neoptera</taxon>
        <taxon>Endopterygota</taxon>
        <taxon>Coleoptera</taxon>
        <taxon>Polyphaga</taxon>
        <taxon>Cucujiformia</taxon>
        <taxon>Chrysomeloidea</taxon>
        <taxon>Chrysomelidae</taxon>
        <taxon>Galerucinae</taxon>
        <taxon>Diabroticina</taxon>
        <taxon>Diabroticites</taxon>
        <taxon>Diabrotica</taxon>
    </lineage>
</organism>
<dbReference type="GO" id="GO:0046872">
    <property type="term" value="F:metal ion binding"/>
    <property type="evidence" value="ECO:0007669"/>
    <property type="project" value="UniProtKB-KW"/>
</dbReference>
<keyword evidence="5" id="KW-0479">Metal-binding</keyword>
<dbReference type="GO" id="GO:0004601">
    <property type="term" value="F:peroxidase activity"/>
    <property type="evidence" value="ECO:0007669"/>
    <property type="project" value="UniProtKB-KW"/>
</dbReference>
<sequence>MRQATDLLLFCILVFLNTLYKEAEAQVCGVVPTSCPPETDEYRTFTGECNNKIYPWYGTIYSEYDNTTQLNVGYGPQSMPRAKSGKPLPNPREIREKCLPDDLQFQQEPYTTRSFSGYAQFLAHDMSSAFFASTYISSFHIKVRLNLITRSTAYLDLNIVYGNSIEESNSLRVPNSYLLAFESYKGTPFPPNDPTNSFCPYSTETTCFIGGDLRMNQNPDLTIEHIIWFRFHNYLATSLKIINPKWTNETIWQEARKINIGVFQWIIFNEVLPVVLGRSNMYDNNLLFETFYYLYVDDYDPYCSPNILNEFATAAFRVFHPYIKGQLGHSVE</sequence>
<dbReference type="InterPro" id="IPR037120">
    <property type="entry name" value="Haem_peroxidase_sf_animal"/>
</dbReference>
<dbReference type="PANTHER" id="PTHR11475:SF4">
    <property type="entry name" value="CHORION PEROXIDASE"/>
    <property type="match status" value="1"/>
</dbReference>
<keyword evidence="4" id="KW-0325">Glycoprotein</keyword>
<comment type="subcellular location">
    <subcellularLocation>
        <location evidence="1">Secreted</location>
    </subcellularLocation>
</comment>
<evidence type="ECO:0000256" key="3">
    <source>
        <dbReference type="ARBA" id="ARBA00022559"/>
    </source>
</evidence>
<dbReference type="AlphaFoldDB" id="A0A9N9SQY6"/>
<gene>
    <name evidence="7" type="ORF">DIABBA_LOCUS1631</name>
</gene>
<dbReference type="InterPro" id="IPR019791">
    <property type="entry name" value="Haem_peroxidase_animal"/>
</dbReference>
<accession>A0A9N9SQY6</accession>
<dbReference type="Pfam" id="PF03098">
    <property type="entry name" value="An_peroxidase"/>
    <property type="match status" value="2"/>
</dbReference>
<proteinExistence type="predicted"/>
<evidence type="ECO:0000256" key="5">
    <source>
        <dbReference type="PIRSR" id="PIRSR619791-2"/>
    </source>
</evidence>
<keyword evidence="8" id="KW-1185">Reference proteome</keyword>
<reference evidence="7" key="1">
    <citation type="submission" date="2022-01" db="EMBL/GenBank/DDBJ databases">
        <authorList>
            <person name="King R."/>
        </authorList>
    </citation>
    <scope>NUCLEOTIDE SEQUENCE</scope>
</reference>
<evidence type="ECO:0000256" key="2">
    <source>
        <dbReference type="ARBA" id="ARBA00022525"/>
    </source>
</evidence>
<keyword evidence="2" id="KW-0964">Secreted</keyword>
<dbReference type="GO" id="GO:0006979">
    <property type="term" value="P:response to oxidative stress"/>
    <property type="evidence" value="ECO:0007669"/>
    <property type="project" value="InterPro"/>
</dbReference>
<keyword evidence="3" id="KW-0575">Peroxidase</keyword>
<dbReference type="Proteomes" id="UP001153709">
    <property type="component" value="Chromosome 1"/>
</dbReference>
<dbReference type="InterPro" id="IPR010255">
    <property type="entry name" value="Haem_peroxidase_sf"/>
</dbReference>
<feature type="signal peptide" evidence="6">
    <location>
        <begin position="1"/>
        <end position="25"/>
    </location>
</feature>
<dbReference type="PROSITE" id="PS50292">
    <property type="entry name" value="PEROXIDASE_3"/>
    <property type="match status" value="1"/>
</dbReference>
<dbReference type="GO" id="GO:0020037">
    <property type="term" value="F:heme binding"/>
    <property type="evidence" value="ECO:0007669"/>
    <property type="project" value="InterPro"/>
</dbReference>
<name>A0A9N9SQY6_DIABA</name>
<evidence type="ECO:0000313" key="7">
    <source>
        <dbReference type="EMBL" id="CAG9827648.1"/>
    </source>
</evidence>
<protein>
    <submittedName>
        <fullName evidence="7">Uncharacterized protein</fullName>
    </submittedName>
</protein>
<keyword evidence="6" id="KW-0732">Signal</keyword>